<proteinExistence type="predicted"/>
<organism evidence="1 2">
    <name type="scientific">Novipirellula herctigrandis</name>
    <dbReference type="NCBI Taxonomy" id="2527986"/>
    <lineage>
        <taxon>Bacteria</taxon>
        <taxon>Pseudomonadati</taxon>
        <taxon>Planctomycetota</taxon>
        <taxon>Planctomycetia</taxon>
        <taxon>Pirellulales</taxon>
        <taxon>Pirellulaceae</taxon>
        <taxon>Novipirellula</taxon>
    </lineage>
</organism>
<gene>
    <name evidence="1" type="ORF">CA13_41670</name>
</gene>
<name>A0A5C5Z625_9BACT</name>
<evidence type="ECO:0000313" key="2">
    <source>
        <dbReference type="Proteomes" id="UP000315010"/>
    </source>
</evidence>
<dbReference type="Proteomes" id="UP000315010">
    <property type="component" value="Unassembled WGS sequence"/>
</dbReference>
<sequence>MTVSSSLQYNQLQSLEKYVLSGHHQVRGWLWHSAAYITSLMGLEQVRQGMVGNVGEIGVWQGRYLQLLGLLGRPEETILGIDSFVHAPDGDAFEHQLRERFEVEPALEGRLRILRRDSTTLTPDEIRQVVDGPFRLFSVDGGHLAHEAFHDLKLCAPLMSEDGIIIVDDIFNVTCPGVVEGTLRFLMSNEGADFEAFCISGNKMFLGRRSATPAWRKFLMKVTRQCTDVSLFRDTAKTIDDMPPGVFPQFCGGDVVVITWSGDYLISDNGEPVVIRLKVCDPAELNDQQCILPSPLEIMSRL</sequence>
<dbReference type="OrthoDB" id="241526at2"/>
<reference evidence="1 2" key="1">
    <citation type="submission" date="2019-02" db="EMBL/GenBank/DDBJ databases">
        <title>Deep-cultivation of Planctomycetes and their phenomic and genomic characterization uncovers novel biology.</title>
        <authorList>
            <person name="Wiegand S."/>
            <person name="Jogler M."/>
            <person name="Boedeker C."/>
            <person name="Pinto D."/>
            <person name="Vollmers J."/>
            <person name="Rivas-Marin E."/>
            <person name="Kohn T."/>
            <person name="Peeters S.H."/>
            <person name="Heuer A."/>
            <person name="Rast P."/>
            <person name="Oberbeckmann S."/>
            <person name="Bunk B."/>
            <person name="Jeske O."/>
            <person name="Meyerdierks A."/>
            <person name="Storesund J.E."/>
            <person name="Kallscheuer N."/>
            <person name="Luecker S."/>
            <person name="Lage O.M."/>
            <person name="Pohl T."/>
            <person name="Merkel B.J."/>
            <person name="Hornburger P."/>
            <person name="Mueller R.-W."/>
            <person name="Bruemmer F."/>
            <person name="Labrenz M."/>
            <person name="Spormann A.M."/>
            <person name="Op Den Camp H."/>
            <person name="Overmann J."/>
            <person name="Amann R."/>
            <person name="Jetten M.S.M."/>
            <person name="Mascher T."/>
            <person name="Medema M.H."/>
            <person name="Devos D.P."/>
            <person name="Kaster A.-K."/>
            <person name="Ovreas L."/>
            <person name="Rohde M."/>
            <person name="Galperin M.Y."/>
            <person name="Jogler C."/>
        </authorList>
    </citation>
    <scope>NUCLEOTIDE SEQUENCE [LARGE SCALE GENOMIC DNA]</scope>
    <source>
        <strain evidence="1 2">CA13</strain>
    </source>
</reference>
<protein>
    <recommendedName>
        <fullName evidence="3">Class I SAM-dependent methyltransferase</fullName>
    </recommendedName>
</protein>
<dbReference type="AlphaFoldDB" id="A0A5C5Z625"/>
<dbReference type="Pfam" id="PF13578">
    <property type="entry name" value="Methyltransf_24"/>
    <property type="match status" value="1"/>
</dbReference>
<dbReference type="EMBL" id="SJPJ01000001">
    <property type="protein sequence ID" value="TWT82704.1"/>
    <property type="molecule type" value="Genomic_DNA"/>
</dbReference>
<dbReference type="InterPro" id="IPR029063">
    <property type="entry name" value="SAM-dependent_MTases_sf"/>
</dbReference>
<evidence type="ECO:0000313" key="1">
    <source>
        <dbReference type="EMBL" id="TWT82704.1"/>
    </source>
</evidence>
<accession>A0A5C5Z625</accession>
<dbReference type="RefSeq" id="WP_146399374.1">
    <property type="nucleotide sequence ID" value="NZ_SJPJ01000001.1"/>
</dbReference>
<dbReference type="Gene3D" id="3.40.50.150">
    <property type="entry name" value="Vaccinia Virus protein VP39"/>
    <property type="match status" value="1"/>
</dbReference>
<comment type="caution">
    <text evidence="1">The sequence shown here is derived from an EMBL/GenBank/DDBJ whole genome shotgun (WGS) entry which is preliminary data.</text>
</comment>
<keyword evidence="2" id="KW-1185">Reference proteome</keyword>
<dbReference type="SUPFAM" id="SSF53335">
    <property type="entry name" value="S-adenosyl-L-methionine-dependent methyltransferases"/>
    <property type="match status" value="1"/>
</dbReference>
<evidence type="ECO:0008006" key="3">
    <source>
        <dbReference type="Google" id="ProtNLM"/>
    </source>
</evidence>